<gene>
    <name evidence="1" type="ORF">KIW84_040299</name>
</gene>
<dbReference type="Gene3D" id="3.30.360.10">
    <property type="entry name" value="Dihydrodipicolinate Reductase, domain 2"/>
    <property type="match status" value="1"/>
</dbReference>
<keyword evidence="2" id="KW-1185">Reference proteome</keyword>
<reference evidence="1 2" key="1">
    <citation type="journal article" date="2022" name="Nat. Genet.">
        <title>Improved pea reference genome and pan-genome highlight genomic features and evolutionary characteristics.</title>
        <authorList>
            <person name="Yang T."/>
            <person name="Liu R."/>
            <person name="Luo Y."/>
            <person name="Hu S."/>
            <person name="Wang D."/>
            <person name="Wang C."/>
            <person name="Pandey M.K."/>
            <person name="Ge S."/>
            <person name="Xu Q."/>
            <person name="Li N."/>
            <person name="Li G."/>
            <person name="Huang Y."/>
            <person name="Saxena R.K."/>
            <person name="Ji Y."/>
            <person name="Li M."/>
            <person name="Yan X."/>
            <person name="He Y."/>
            <person name="Liu Y."/>
            <person name="Wang X."/>
            <person name="Xiang C."/>
            <person name="Varshney R.K."/>
            <person name="Ding H."/>
            <person name="Gao S."/>
            <person name="Zong X."/>
        </authorList>
    </citation>
    <scope>NUCLEOTIDE SEQUENCE [LARGE SCALE GENOMIC DNA]</scope>
    <source>
        <strain evidence="1 2">cv. Zhongwan 6</strain>
    </source>
</reference>
<dbReference type="GO" id="GO:0005737">
    <property type="term" value="C:cytoplasm"/>
    <property type="evidence" value="ECO:0007669"/>
    <property type="project" value="TreeGrafter"/>
</dbReference>
<dbReference type="AlphaFoldDB" id="A0A9D4X4Z1"/>
<sequence>INELETALSTYKSISADAPGQIIWSVAENYRFEPALIEGKKLIADIGKMMSVQVIVEGSMNSSNPYFSSSWRRSFTGGFILDMGVHFIAGLRMVIFKILLSNSQTILFINLCSSVFPNAIYVAENSDYHWCSKIKWDFLASES</sequence>
<accession>A0A9D4X4Z1</accession>
<name>A0A9D4X4Z1_PEA</name>
<dbReference type="PANTHER" id="PTHR42840">
    <property type="entry name" value="NAD(P)-BINDING ROSSMANN-FOLD SUPERFAMILY PROTEIN-RELATED"/>
    <property type="match status" value="1"/>
</dbReference>
<dbReference type="EMBL" id="JAMSHJ010000004">
    <property type="protein sequence ID" value="KAI5414779.1"/>
    <property type="molecule type" value="Genomic_DNA"/>
</dbReference>
<evidence type="ECO:0008006" key="3">
    <source>
        <dbReference type="Google" id="ProtNLM"/>
    </source>
</evidence>
<feature type="non-terminal residue" evidence="1">
    <location>
        <position position="1"/>
    </location>
</feature>
<dbReference type="GO" id="GO:0016491">
    <property type="term" value="F:oxidoreductase activity"/>
    <property type="evidence" value="ECO:0007669"/>
    <property type="project" value="TreeGrafter"/>
</dbReference>
<dbReference type="Gramene" id="Psat04G0029900-T1">
    <property type="protein sequence ID" value="KAI5414779.1"/>
    <property type="gene ID" value="KIW84_040299"/>
</dbReference>
<protein>
    <recommendedName>
        <fullName evidence="3">Gfo/Idh/MocA-like oxidoreductase C-terminal domain-containing protein</fullName>
    </recommendedName>
</protein>
<evidence type="ECO:0000313" key="1">
    <source>
        <dbReference type="EMBL" id="KAI5414779.1"/>
    </source>
</evidence>
<dbReference type="GO" id="GO:0006740">
    <property type="term" value="P:NADPH regeneration"/>
    <property type="evidence" value="ECO:0007669"/>
    <property type="project" value="TreeGrafter"/>
</dbReference>
<proteinExistence type="predicted"/>
<dbReference type="PANTHER" id="PTHR42840:SF5">
    <property type="entry name" value="NAD(P)-BINDING ROSSMANN-FOLD SUPERFAMILY PROTEIN"/>
    <property type="match status" value="1"/>
</dbReference>
<dbReference type="SUPFAM" id="SSF55347">
    <property type="entry name" value="Glyceraldehyde-3-phosphate dehydrogenase-like, C-terminal domain"/>
    <property type="match status" value="1"/>
</dbReference>
<evidence type="ECO:0000313" key="2">
    <source>
        <dbReference type="Proteomes" id="UP001058974"/>
    </source>
</evidence>
<organism evidence="1 2">
    <name type="scientific">Pisum sativum</name>
    <name type="common">Garden pea</name>
    <name type="synonym">Lathyrus oleraceus</name>
    <dbReference type="NCBI Taxonomy" id="3888"/>
    <lineage>
        <taxon>Eukaryota</taxon>
        <taxon>Viridiplantae</taxon>
        <taxon>Streptophyta</taxon>
        <taxon>Embryophyta</taxon>
        <taxon>Tracheophyta</taxon>
        <taxon>Spermatophyta</taxon>
        <taxon>Magnoliopsida</taxon>
        <taxon>eudicotyledons</taxon>
        <taxon>Gunneridae</taxon>
        <taxon>Pentapetalae</taxon>
        <taxon>rosids</taxon>
        <taxon>fabids</taxon>
        <taxon>Fabales</taxon>
        <taxon>Fabaceae</taxon>
        <taxon>Papilionoideae</taxon>
        <taxon>50 kb inversion clade</taxon>
        <taxon>NPAAA clade</taxon>
        <taxon>Hologalegina</taxon>
        <taxon>IRL clade</taxon>
        <taxon>Fabeae</taxon>
        <taxon>Lathyrus</taxon>
    </lineage>
</organism>
<comment type="caution">
    <text evidence="1">The sequence shown here is derived from an EMBL/GenBank/DDBJ whole genome shotgun (WGS) entry which is preliminary data.</text>
</comment>
<dbReference type="Proteomes" id="UP001058974">
    <property type="component" value="Chromosome 4"/>
</dbReference>